<keyword evidence="4" id="KW-0862">Zinc</keyword>
<dbReference type="InterPro" id="IPR048489">
    <property type="entry name" value="DksA_N"/>
</dbReference>
<dbReference type="SUPFAM" id="SSF109635">
    <property type="entry name" value="DnaK suppressor protein DksA, alpha-hairpin domain"/>
    <property type="match status" value="1"/>
</dbReference>
<evidence type="ECO:0000313" key="9">
    <source>
        <dbReference type="Proteomes" id="UP000623795"/>
    </source>
</evidence>
<evidence type="ECO:0000259" key="7">
    <source>
        <dbReference type="Pfam" id="PF21157"/>
    </source>
</evidence>
<evidence type="ECO:0000256" key="3">
    <source>
        <dbReference type="ARBA" id="ARBA00022771"/>
    </source>
</evidence>
<dbReference type="InterPro" id="IPR012784">
    <property type="entry name" value="DksA_RNA_pol-bd"/>
</dbReference>
<dbReference type="InterPro" id="IPR000962">
    <property type="entry name" value="Znf_DskA_TraR"/>
</dbReference>
<protein>
    <submittedName>
        <fullName evidence="8">RNA polymerase-binding protein DksA</fullName>
    </submittedName>
</protein>
<accession>A0ABX1PZ66</accession>
<gene>
    <name evidence="8" type="primary">dksA</name>
    <name evidence="8" type="ORF">GPA22_11860</name>
</gene>
<dbReference type="SUPFAM" id="SSF57716">
    <property type="entry name" value="Glucocorticoid receptor-like (DNA-binding domain)"/>
    <property type="match status" value="1"/>
</dbReference>
<evidence type="ECO:0000256" key="4">
    <source>
        <dbReference type="ARBA" id="ARBA00022833"/>
    </source>
</evidence>
<dbReference type="PROSITE" id="PS01102">
    <property type="entry name" value="ZF_DKSA_1"/>
    <property type="match status" value="1"/>
</dbReference>
<dbReference type="PANTHER" id="PTHR33823">
    <property type="entry name" value="RNA POLYMERASE-BINDING TRANSCRIPTION FACTOR DKSA-RELATED"/>
    <property type="match status" value="1"/>
</dbReference>
<dbReference type="PROSITE" id="PS51128">
    <property type="entry name" value="ZF_DKSA_2"/>
    <property type="match status" value="1"/>
</dbReference>
<dbReference type="Pfam" id="PF21157">
    <property type="entry name" value="DksA_N"/>
    <property type="match status" value="1"/>
</dbReference>
<dbReference type="EMBL" id="WTVN01000016">
    <property type="protein sequence ID" value="NMG44423.1"/>
    <property type="molecule type" value="Genomic_DNA"/>
</dbReference>
<dbReference type="NCBIfam" id="TIGR02420">
    <property type="entry name" value="dksA"/>
    <property type="match status" value="1"/>
</dbReference>
<name>A0ABX1PZ66_9RHOO</name>
<keyword evidence="3" id="KW-0863">Zinc-finger</keyword>
<dbReference type="PANTHER" id="PTHR33823:SF2">
    <property type="entry name" value="RNA POLYMERASE-BINDING TRANSCRIPTION FACTOR DKSA"/>
    <property type="match status" value="1"/>
</dbReference>
<dbReference type="RefSeq" id="WP_169256281.1">
    <property type="nucleotide sequence ID" value="NZ_WTVN01000016.1"/>
</dbReference>
<proteinExistence type="predicted"/>
<sequence>MIASPIPDEQMPTEAEILGAPDENYMDPRQLAFFRARLLHERETLLDAARETAINLQQQIDAPADPMDRATLEEDHMLELRVRDRERKHLHRINKALARIENGSYGWCEETDEPIGVRRLIVRPTATLTLEAQERRELRRRFDS</sequence>
<evidence type="ECO:0000313" key="8">
    <source>
        <dbReference type="EMBL" id="NMG44423.1"/>
    </source>
</evidence>
<dbReference type="InterPro" id="IPR037187">
    <property type="entry name" value="DnaK_N"/>
</dbReference>
<dbReference type="InterPro" id="IPR020458">
    <property type="entry name" value="Znf_DskA_TraR_CS"/>
</dbReference>
<comment type="caution">
    <text evidence="8">The sequence shown here is derived from an EMBL/GenBank/DDBJ whole genome shotgun (WGS) entry which is preliminary data.</text>
</comment>
<feature type="zinc finger region" description="dksA C4-type" evidence="5">
    <location>
        <begin position="108"/>
        <end position="132"/>
    </location>
</feature>
<dbReference type="Proteomes" id="UP000623795">
    <property type="component" value="Unassembled WGS sequence"/>
</dbReference>
<keyword evidence="1" id="KW-0963">Cytoplasm</keyword>
<feature type="domain" description="Zinc finger DksA/TraR C4-type" evidence="6">
    <location>
        <begin position="103"/>
        <end position="137"/>
    </location>
</feature>
<organism evidence="8 9">
    <name type="scientific">Aromatoleum toluvorans</name>
    <dbReference type="NCBI Taxonomy" id="92002"/>
    <lineage>
        <taxon>Bacteria</taxon>
        <taxon>Pseudomonadati</taxon>
        <taxon>Pseudomonadota</taxon>
        <taxon>Betaproteobacteria</taxon>
        <taxon>Rhodocyclales</taxon>
        <taxon>Rhodocyclaceae</taxon>
        <taxon>Aromatoleum</taxon>
    </lineage>
</organism>
<feature type="domain" description="DnaK suppressor protein DksA N-terminal" evidence="7">
    <location>
        <begin position="30"/>
        <end position="100"/>
    </location>
</feature>
<evidence type="ECO:0000256" key="1">
    <source>
        <dbReference type="ARBA" id="ARBA00022490"/>
    </source>
</evidence>
<keyword evidence="9" id="KW-1185">Reference proteome</keyword>
<reference evidence="8 9" key="1">
    <citation type="submission" date="2019-12" db="EMBL/GenBank/DDBJ databases">
        <title>Comparative genomics gives insights into the taxonomy of the Azoarcus-Aromatoleum group and reveals separate origins of nif in the plant-associated Azoarcus and non-plant-associated Aromatoleum sub-groups.</title>
        <authorList>
            <person name="Lafos M."/>
            <person name="Maluk M."/>
            <person name="Batista M."/>
            <person name="Junghare M."/>
            <person name="Carmona M."/>
            <person name="Faoro H."/>
            <person name="Cruz L.M."/>
            <person name="Battistoni F."/>
            <person name="De Souza E."/>
            <person name="Pedrosa F."/>
            <person name="Chen W.-M."/>
            <person name="Poole P.S."/>
            <person name="Dixon R.A."/>
            <person name="James E.K."/>
        </authorList>
    </citation>
    <scope>NUCLEOTIDE SEQUENCE [LARGE SCALE GENOMIC DNA]</scope>
    <source>
        <strain evidence="8 9">Td21</strain>
    </source>
</reference>
<evidence type="ECO:0000259" key="6">
    <source>
        <dbReference type="Pfam" id="PF01258"/>
    </source>
</evidence>
<keyword evidence="2" id="KW-0479">Metal-binding</keyword>
<evidence type="ECO:0000256" key="2">
    <source>
        <dbReference type="ARBA" id="ARBA00022723"/>
    </source>
</evidence>
<evidence type="ECO:0000256" key="5">
    <source>
        <dbReference type="PROSITE-ProRule" id="PRU00510"/>
    </source>
</evidence>
<dbReference type="Gene3D" id="1.20.120.910">
    <property type="entry name" value="DksA, coiled-coil domain"/>
    <property type="match status" value="1"/>
</dbReference>
<dbReference type="Pfam" id="PF01258">
    <property type="entry name" value="zf-dskA_traR"/>
    <property type="match status" value="1"/>
</dbReference>